<keyword evidence="1" id="KW-1133">Transmembrane helix</keyword>
<feature type="transmembrane region" description="Helical" evidence="1">
    <location>
        <begin position="356"/>
        <end position="382"/>
    </location>
</feature>
<keyword evidence="1" id="KW-0472">Membrane</keyword>
<feature type="transmembrane region" description="Helical" evidence="1">
    <location>
        <begin position="229"/>
        <end position="248"/>
    </location>
</feature>
<name>A0ABU8F1F4_9BACI</name>
<proteinExistence type="predicted"/>
<sequence>MKKVLIFYLSGIILCIVTMYYVLGLKNFDIKIPYVYTGDGLSTGMFIKGMIDNGWINNNKYLGAPFNLEMYDYPLGGDNFQYLIMKLISLFSADYAVVMNLYYLLTYILVFICSIYVFDKFNINRVLSIFGALLYTFLPYHIIRMGHLFLLGYYLVPLVVMVILWIALDKRIVLDYSSKRRFNIIWSKDTIISIVICALVSATGAYYAFFSCFFLLVIGIYKAIGNKKLIFLMRSSILILIIAIGLIINISPSLYYKAIHGENVETSQRSALASETYGLKIVQLILPITNHRISEFATFKDNYNKEATLVNENDTSSLGILGGISFLALLFTFIFYKNKQKNEISKESEVINTLGVMNISAVMLGTIGGFGTIFAMVVSAQIRSYNRLSIFIAFFSILFMLIVLQRIYIRFVKGKMQKNVFYLVLILIAFAGILDQTGSSNLAPFSVVAEEYNSDRDFINSIEEEIPPNSMIFQLPYISFPEGEHPNGMGNYDLAKGYIHSDSLLWSFGGMKGRNEDIWQRELVKQPIEEAVESLSIVGFKGIYIDRKGYSEEQAKEIESKLTLLLEVEPKISADERLVFFKMENYNKETKNNYSNIELEQRRKELFDISKYRTVKKLDGNLDWTFALDLSGYKVVQFSAFEDLPLEQYSISVIKNNEKLEFDDSFSAPNKYSYRHWETPKHFVISIADKDSGWQEENIPTDEDIKKYFNENTYKIHYLINFEMNEEETFKVDE</sequence>
<feature type="transmembrane region" description="Helical" evidence="1">
    <location>
        <begin position="191"/>
        <end position="217"/>
    </location>
</feature>
<feature type="transmembrane region" description="Helical" evidence="1">
    <location>
        <begin position="420"/>
        <end position="438"/>
    </location>
</feature>
<feature type="transmembrane region" description="Helical" evidence="1">
    <location>
        <begin position="150"/>
        <end position="168"/>
    </location>
</feature>
<evidence type="ECO:0000256" key="1">
    <source>
        <dbReference type="SAM" id="Phobius"/>
    </source>
</evidence>
<feature type="transmembrane region" description="Helical" evidence="1">
    <location>
        <begin position="318"/>
        <end position="336"/>
    </location>
</feature>
<gene>
    <name evidence="2" type="ORF">WAX74_04125</name>
</gene>
<evidence type="ECO:0008006" key="4">
    <source>
        <dbReference type="Google" id="ProtNLM"/>
    </source>
</evidence>
<accession>A0ABU8F1F4</accession>
<keyword evidence="3" id="KW-1185">Reference proteome</keyword>
<evidence type="ECO:0000313" key="3">
    <source>
        <dbReference type="Proteomes" id="UP001364890"/>
    </source>
</evidence>
<reference evidence="2 3" key="1">
    <citation type="submission" date="2024-01" db="EMBL/GenBank/DDBJ databases">
        <title>Seven novel Bacillus-like species.</title>
        <authorList>
            <person name="Liu G."/>
        </authorList>
    </citation>
    <scope>NUCLEOTIDE SEQUENCE [LARGE SCALE GENOMIC DNA]</scope>
    <source>
        <strain evidence="2 3">FJAT-51614</strain>
    </source>
</reference>
<dbReference type="EMBL" id="JBAWSY010000002">
    <property type="protein sequence ID" value="MEI4768844.1"/>
    <property type="molecule type" value="Genomic_DNA"/>
</dbReference>
<comment type="caution">
    <text evidence="2">The sequence shown here is derived from an EMBL/GenBank/DDBJ whole genome shotgun (WGS) entry which is preliminary data.</text>
</comment>
<feature type="transmembrane region" description="Helical" evidence="1">
    <location>
        <begin position="6"/>
        <end position="23"/>
    </location>
</feature>
<organism evidence="2 3">
    <name type="scientific">Psychrobacillus mangrovi</name>
    <dbReference type="NCBI Taxonomy" id="3117745"/>
    <lineage>
        <taxon>Bacteria</taxon>
        <taxon>Bacillati</taxon>
        <taxon>Bacillota</taxon>
        <taxon>Bacilli</taxon>
        <taxon>Bacillales</taxon>
        <taxon>Bacillaceae</taxon>
        <taxon>Psychrobacillus</taxon>
    </lineage>
</organism>
<feature type="transmembrane region" description="Helical" evidence="1">
    <location>
        <begin position="388"/>
        <end position="408"/>
    </location>
</feature>
<keyword evidence="1" id="KW-0812">Transmembrane</keyword>
<feature type="transmembrane region" description="Helical" evidence="1">
    <location>
        <begin position="95"/>
        <end position="117"/>
    </location>
</feature>
<dbReference type="RefSeq" id="WP_336496398.1">
    <property type="nucleotide sequence ID" value="NZ_JBAWSY010000002.1"/>
</dbReference>
<dbReference type="Proteomes" id="UP001364890">
    <property type="component" value="Unassembled WGS sequence"/>
</dbReference>
<protein>
    <recommendedName>
        <fullName evidence="4">Glycosyltransferase RgtA/B/C/D-like domain-containing protein</fullName>
    </recommendedName>
</protein>
<evidence type="ECO:0000313" key="2">
    <source>
        <dbReference type="EMBL" id="MEI4768844.1"/>
    </source>
</evidence>